<evidence type="ECO:0000256" key="4">
    <source>
        <dbReference type="RuleBase" id="RU003718"/>
    </source>
</evidence>
<evidence type="ECO:0000256" key="1">
    <source>
        <dbReference type="ARBA" id="ARBA00009995"/>
    </source>
</evidence>
<comment type="caution">
    <text evidence="6">The sequence shown here is derived from an EMBL/GenBank/DDBJ whole genome shotgun (WGS) entry which is preliminary data.</text>
</comment>
<protein>
    <recommendedName>
        <fullName evidence="5">Glycosyltransferase</fullName>
        <ecNumber evidence="5">2.4.1.-</ecNumber>
    </recommendedName>
</protein>
<keyword evidence="2 4" id="KW-0328">Glycosyltransferase</keyword>
<keyword evidence="3 4" id="KW-0808">Transferase</keyword>
<keyword evidence="7" id="KW-1185">Reference proteome</keyword>
<dbReference type="GO" id="GO:0008194">
    <property type="term" value="F:UDP-glycosyltransferase activity"/>
    <property type="evidence" value="ECO:0007669"/>
    <property type="project" value="InterPro"/>
</dbReference>
<evidence type="ECO:0000256" key="2">
    <source>
        <dbReference type="ARBA" id="ARBA00022676"/>
    </source>
</evidence>
<dbReference type="CDD" id="cd03784">
    <property type="entry name" value="GT1_Gtf-like"/>
    <property type="match status" value="1"/>
</dbReference>
<dbReference type="PROSITE" id="PS00375">
    <property type="entry name" value="UDPGT"/>
    <property type="match status" value="1"/>
</dbReference>
<evidence type="ECO:0000256" key="3">
    <source>
        <dbReference type="ARBA" id="ARBA00022679"/>
    </source>
</evidence>
<dbReference type="PANTHER" id="PTHR48045">
    <property type="entry name" value="UDP-GLYCOSYLTRANSFERASE 72B1"/>
    <property type="match status" value="1"/>
</dbReference>
<dbReference type="EMBL" id="JAYKXN010000008">
    <property type="protein sequence ID" value="KAK7263346.1"/>
    <property type="molecule type" value="Genomic_DNA"/>
</dbReference>
<organism evidence="6 7">
    <name type="scientific">Clitoria ternatea</name>
    <name type="common">Butterfly pea</name>
    <dbReference type="NCBI Taxonomy" id="43366"/>
    <lineage>
        <taxon>Eukaryota</taxon>
        <taxon>Viridiplantae</taxon>
        <taxon>Streptophyta</taxon>
        <taxon>Embryophyta</taxon>
        <taxon>Tracheophyta</taxon>
        <taxon>Spermatophyta</taxon>
        <taxon>Magnoliopsida</taxon>
        <taxon>eudicotyledons</taxon>
        <taxon>Gunneridae</taxon>
        <taxon>Pentapetalae</taxon>
        <taxon>rosids</taxon>
        <taxon>fabids</taxon>
        <taxon>Fabales</taxon>
        <taxon>Fabaceae</taxon>
        <taxon>Papilionoideae</taxon>
        <taxon>50 kb inversion clade</taxon>
        <taxon>NPAAA clade</taxon>
        <taxon>indigoferoid/millettioid clade</taxon>
        <taxon>Phaseoleae</taxon>
        <taxon>Clitoria</taxon>
    </lineage>
</organism>
<dbReference type="InterPro" id="IPR035595">
    <property type="entry name" value="UDP_glycos_trans_CS"/>
</dbReference>
<dbReference type="Pfam" id="PF00201">
    <property type="entry name" value="UDPGT"/>
    <property type="match status" value="1"/>
</dbReference>
<evidence type="ECO:0000256" key="5">
    <source>
        <dbReference type="RuleBase" id="RU362057"/>
    </source>
</evidence>
<sequence>MVNDDIPMEKPHIAVVPSPGFTHLVPILEFSKRLLHLHPDFHVTCIIPSVGSPPPSSKSYLQTLPSTISSIFLPPVSLQALPDTTLLAVQIEDSVTLSLPYIRQELNSLCSTTRVVALVVDVFAHGALDFAKELNLLSYIYLPQSAMLLSLYSYSSKLDEILSSESRGPEESITLPGCVPILKRDLPLPFHSSIGYKQFLQRAKRVFVPDGIFVNSFLELESGAVRALQEQVKGKPLVCPVGPITQVGSIGHENGAECLAWLDKQEPKSVLYVSFGSGGTLPQDQLNELAFGLELSGQKFLWVVRAPNTLASAAYLRAAVEDPLQFLPHGFLERTKEQGLVLPSWAPQIQVLGHSSTGGFLSHCGWNSVLESLVHDVPVIAWPLFAEQSLNAALLVDGLSVALRPKINQNGLAEREEIAKVIRGLMEGKESIQIRKRMEHLKNAAANAIKEDGSSTKTLSEVAAILRGSLVYHDMKS</sequence>
<evidence type="ECO:0000313" key="7">
    <source>
        <dbReference type="Proteomes" id="UP001359559"/>
    </source>
</evidence>
<dbReference type="Proteomes" id="UP001359559">
    <property type="component" value="Unassembled WGS sequence"/>
</dbReference>
<accession>A0AAN9EU25</accession>
<dbReference type="PANTHER" id="PTHR48045:SF10">
    <property type="entry name" value="GLYCOSYLTRANSFERASE"/>
    <property type="match status" value="1"/>
</dbReference>
<dbReference type="Gene3D" id="3.40.50.2000">
    <property type="entry name" value="Glycogen Phosphorylase B"/>
    <property type="match status" value="2"/>
</dbReference>
<dbReference type="FunFam" id="3.40.50.2000:FF:000051">
    <property type="entry name" value="Glycosyltransferase"/>
    <property type="match status" value="1"/>
</dbReference>
<dbReference type="FunFam" id="3.40.50.2000:FF:000054">
    <property type="entry name" value="Glycosyltransferase"/>
    <property type="match status" value="1"/>
</dbReference>
<evidence type="ECO:0000313" key="6">
    <source>
        <dbReference type="EMBL" id="KAK7263346.1"/>
    </source>
</evidence>
<comment type="similarity">
    <text evidence="1 4">Belongs to the UDP-glycosyltransferase family.</text>
</comment>
<dbReference type="InterPro" id="IPR002213">
    <property type="entry name" value="UDP_glucos_trans"/>
</dbReference>
<dbReference type="SUPFAM" id="SSF53756">
    <property type="entry name" value="UDP-Glycosyltransferase/glycogen phosphorylase"/>
    <property type="match status" value="1"/>
</dbReference>
<name>A0AAN9EU25_CLITE</name>
<dbReference type="EC" id="2.4.1.-" evidence="5"/>
<gene>
    <name evidence="6" type="ORF">RJT34_30934</name>
</gene>
<proteinExistence type="inferred from homology"/>
<dbReference type="AlphaFoldDB" id="A0AAN9EU25"/>
<reference evidence="6 7" key="1">
    <citation type="submission" date="2024-01" db="EMBL/GenBank/DDBJ databases">
        <title>The genomes of 5 underutilized Papilionoideae crops provide insights into root nodulation and disease resistance.</title>
        <authorList>
            <person name="Yuan L."/>
        </authorList>
    </citation>
    <scope>NUCLEOTIDE SEQUENCE [LARGE SCALE GENOMIC DNA]</scope>
    <source>
        <strain evidence="6">LY-2023</strain>
        <tissue evidence="6">Leaf</tissue>
    </source>
</reference>